<dbReference type="EMBL" id="CM055113">
    <property type="protein sequence ID" value="KAJ7516566.1"/>
    <property type="molecule type" value="Genomic_DNA"/>
</dbReference>
<evidence type="ECO:0000313" key="1">
    <source>
        <dbReference type="EMBL" id="KAJ7516566.1"/>
    </source>
</evidence>
<name>A0ACC2AGE5_DIPCM</name>
<comment type="caution">
    <text evidence="1">The sequence shown here is derived from an EMBL/GenBank/DDBJ whole genome shotgun (WGS) entry which is preliminary data.</text>
</comment>
<evidence type="ECO:0000313" key="2">
    <source>
        <dbReference type="Proteomes" id="UP001162992"/>
    </source>
</evidence>
<organism evidence="1 2">
    <name type="scientific">Diphasiastrum complanatum</name>
    <name type="common">Issler's clubmoss</name>
    <name type="synonym">Lycopodium complanatum</name>
    <dbReference type="NCBI Taxonomy" id="34168"/>
    <lineage>
        <taxon>Eukaryota</taxon>
        <taxon>Viridiplantae</taxon>
        <taxon>Streptophyta</taxon>
        <taxon>Embryophyta</taxon>
        <taxon>Tracheophyta</taxon>
        <taxon>Lycopodiopsida</taxon>
        <taxon>Lycopodiales</taxon>
        <taxon>Lycopodiaceae</taxon>
        <taxon>Lycopodioideae</taxon>
        <taxon>Diphasiastrum</taxon>
    </lineage>
</organism>
<gene>
    <name evidence="1" type="ORF">O6H91_22G063200</name>
</gene>
<keyword evidence="2" id="KW-1185">Reference proteome</keyword>
<accession>A0ACC2AGE5</accession>
<proteinExistence type="predicted"/>
<dbReference type="Proteomes" id="UP001162992">
    <property type="component" value="Chromosome 22"/>
</dbReference>
<protein>
    <submittedName>
        <fullName evidence="1">Uncharacterized protein</fullName>
    </submittedName>
</protein>
<reference evidence="2" key="1">
    <citation type="journal article" date="2024" name="Proc. Natl. Acad. Sci. U.S.A.">
        <title>Extraordinary preservation of gene collinearity over three hundred million years revealed in homosporous lycophytes.</title>
        <authorList>
            <person name="Li C."/>
            <person name="Wickell D."/>
            <person name="Kuo L.Y."/>
            <person name="Chen X."/>
            <person name="Nie B."/>
            <person name="Liao X."/>
            <person name="Peng D."/>
            <person name="Ji J."/>
            <person name="Jenkins J."/>
            <person name="Williams M."/>
            <person name="Shu S."/>
            <person name="Plott C."/>
            <person name="Barry K."/>
            <person name="Rajasekar S."/>
            <person name="Grimwood J."/>
            <person name="Han X."/>
            <person name="Sun S."/>
            <person name="Hou Z."/>
            <person name="He W."/>
            <person name="Dai G."/>
            <person name="Sun C."/>
            <person name="Schmutz J."/>
            <person name="Leebens-Mack J.H."/>
            <person name="Li F.W."/>
            <person name="Wang L."/>
        </authorList>
    </citation>
    <scope>NUCLEOTIDE SEQUENCE [LARGE SCALE GENOMIC DNA]</scope>
    <source>
        <strain evidence="2">cv. PW_Plant_1</strain>
    </source>
</reference>
<sequence>MSINWDLEKAAPKGCRVECFLKRDQIKSLYYLYLENPPNLVQDKGQFILAAKQIDNEDTNTKYLILSADNFSEESYSCIGEVLQPNHAGTKFVVHTRQLSPDSTVVALADTSQRQVAIRQVSPAIPAVFKDLLIEAPPLSYSIARLAHEFNFCCINACGTELIPPKVLKNLPSTPPLRKTPEKSAKGSTHRSNNSDTEIPIDPPMHKLTNFPNGISETPPKAAKPIINILFPLKQAAKIVHQANFCGLCSCQRDIYGRRLPKQMKCTLSSVPIPDTNTEGSGPPSRVSTPKSPKTVKFKEDISSTDALALPVDNSISTLKDRSIILRTKSPKWLEKDQCLCLIFQGRATINSTKNFQLAVVKAAQAIPEIDPEKVVLQFGKVGKDKFTMDYCYPLSTVLAFAICLSTFST</sequence>